<organism evidence="2 3">
    <name type="scientific">Neolewinella antarctica</name>
    <dbReference type="NCBI Taxonomy" id="442734"/>
    <lineage>
        <taxon>Bacteria</taxon>
        <taxon>Pseudomonadati</taxon>
        <taxon>Bacteroidota</taxon>
        <taxon>Saprospiria</taxon>
        <taxon>Saprospirales</taxon>
        <taxon>Lewinellaceae</taxon>
        <taxon>Neolewinella</taxon>
    </lineage>
</organism>
<name>A0ABX0XD78_9BACT</name>
<evidence type="ECO:0000313" key="2">
    <source>
        <dbReference type="EMBL" id="NJC26763.1"/>
    </source>
</evidence>
<proteinExistence type="predicted"/>
<accession>A0ABX0XD78</accession>
<dbReference type="Pfam" id="PF11322">
    <property type="entry name" value="DUF3124"/>
    <property type="match status" value="1"/>
</dbReference>
<comment type="caution">
    <text evidence="2">The sequence shown here is derived from an EMBL/GenBank/DDBJ whole genome shotgun (WGS) entry which is preliminary data.</text>
</comment>
<keyword evidence="1" id="KW-0732">Signal</keyword>
<feature type="signal peptide" evidence="1">
    <location>
        <begin position="1"/>
        <end position="16"/>
    </location>
</feature>
<dbReference type="EMBL" id="JAATJH010000003">
    <property type="protein sequence ID" value="NJC26763.1"/>
    <property type="molecule type" value="Genomic_DNA"/>
</dbReference>
<gene>
    <name evidence="2" type="ORF">GGR27_002273</name>
</gene>
<keyword evidence="3" id="KW-1185">Reference proteome</keyword>
<protein>
    <recommendedName>
        <fullName evidence="4">DUF3124 domain-containing protein</fullName>
    </recommendedName>
</protein>
<evidence type="ECO:0008006" key="4">
    <source>
        <dbReference type="Google" id="ProtNLM"/>
    </source>
</evidence>
<dbReference type="Proteomes" id="UP000770785">
    <property type="component" value="Unassembled WGS sequence"/>
</dbReference>
<feature type="chain" id="PRO_5045735628" description="DUF3124 domain-containing protein" evidence="1">
    <location>
        <begin position="17"/>
        <end position="172"/>
    </location>
</feature>
<dbReference type="RefSeq" id="WP_168037527.1">
    <property type="nucleotide sequence ID" value="NZ_JAATJH010000003.1"/>
</dbReference>
<reference evidence="2 3" key="1">
    <citation type="submission" date="2020-03" db="EMBL/GenBank/DDBJ databases">
        <title>Genomic Encyclopedia of Type Strains, Phase IV (KMG-IV): sequencing the most valuable type-strain genomes for metagenomic binning, comparative biology and taxonomic classification.</title>
        <authorList>
            <person name="Goeker M."/>
        </authorList>
    </citation>
    <scope>NUCLEOTIDE SEQUENCE [LARGE SCALE GENOMIC DNA]</scope>
    <source>
        <strain evidence="2 3">DSM 105096</strain>
    </source>
</reference>
<dbReference type="PROSITE" id="PS51257">
    <property type="entry name" value="PROKAR_LIPOPROTEIN"/>
    <property type="match status" value="1"/>
</dbReference>
<evidence type="ECO:0000313" key="3">
    <source>
        <dbReference type="Proteomes" id="UP000770785"/>
    </source>
</evidence>
<evidence type="ECO:0000256" key="1">
    <source>
        <dbReference type="SAM" id="SignalP"/>
    </source>
</evidence>
<sequence length="172" mass="19316">MKYIVFLLVLTCVAFSCDTPPVINPMTSIPAEDWARRTVTMNPADSLEGGQTYLSSYSQIYTQAEGRKLSLMGTISLRNINTADTVYIDKTSYYRTDGHGIRTYFDDPIFLAPLETVEIIISEKDVEGGSGDNFVFTWHKRPGTHDPFFEGVFISTYGQQGISFTTRGIRIE</sequence>
<dbReference type="InterPro" id="IPR021471">
    <property type="entry name" value="DUF3124"/>
</dbReference>